<name>A0A7D8Z3V6_VANHU</name>
<dbReference type="EMBL" id="QKWK01000001">
    <property type="protein sequence ID" value="TXT15739.1"/>
    <property type="molecule type" value="Genomic_DNA"/>
</dbReference>
<accession>A0A7D8Z3V6</accession>
<dbReference type="PANTHER" id="PTHR34407:SF1">
    <property type="entry name" value="SGNH HYDROLASE-TYPE ESTERASE DOMAIN-CONTAINING PROTEIN"/>
    <property type="match status" value="1"/>
</dbReference>
<dbReference type="Proteomes" id="UP000473826">
    <property type="component" value="Unassembled WGS sequence"/>
</dbReference>
<dbReference type="PANTHER" id="PTHR34407">
    <property type="entry name" value="EXPRESSED PROTEIN"/>
    <property type="match status" value="1"/>
</dbReference>
<dbReference type="SUPFAM" id="SSF52266">
    <property type="entry name" value="SGNH hydrolase"/>
    <property type="match status" value="1"/>
</dbReference>
<evidence type="ECO:0000313" key="1">
    <source>
        <dbReference type="EMBL" id="TXT15739.1"/>
    </source>
</evidence>
<gene>
    <name evidence="1" type="ORF">VHUM_00242</name>
</gene>
<protein>
    <recommendedName>
        <fullName evidence="3">SGNH hydrolase-type esterase domain-containing protein</fullName>
    </recommendedName>
</protein>
<keyword evidence="2" id="KW-1185">Reference proteome</keyword>
<reference evidence="1 2" key="1">
    <citation type="journal article" date="2019" name="PLoS Genet.">
        <title>Convergent evolution of linked mating-type loci in basidiomycete fungi.</title>
        <authorList>
            <person name="Sun S."/>
            <person name="Coelho M.A."/>
            <person name="Heitman J."/>
            <person name="Nowrousian M."/>
        </authorList>
    </citation>
    <scope>NUCLEOTIDE SEQUENCE [LARGE SCALE GENOMIC DNA]</scope>
    <source>
        <strain evidence="1 2">CBS 4282</strain>
    </source>
</reference>
<sequence length="419" mass="46416">MARLVAYAGTNHRLRRTLARMRAGKPVKMATLGGSVSAGHGIRGQGSEKYAPSNLNVRVFSWLNQTFPAAGGSAFNPKEKKDNVNVYTNGAEPARASDYFSMCHGLHIADDTELIIVELAINDQPGLEPEVNQELLLRQLLEMESQPAVLLFNVFGLVFDQILVGGDLTYGVAQFYDTPALSLRNMLLPHIVQNKTHVVEYFNHEHNMVPDPDTFVGVDLRHIGTRGHELSGDLIIAYLELQLAEMDAAEAAAGLGWSIDSLYPIPPLFPGLLAKKFNPAMPPVPAFKPSCFAAHSDIAPLAPSKQNGWRKWAWKDKTYLVADEPGASFEYELSLNHGSIVLYYLRSREFGLGNLGCEVVGQSKRRKIQGYWNSHLNIGQSQHWEHLPPGNHTFKCTLLSETDDPKNGTEFRLMALMTI</sequence>
<evidence type="ECO:0000313" key="2">
    <source>
        <dbReference type="Proteomes" id="UP000473826"/>
    </source>
</evidence>
<dbReference type="AlphaFoldDB" id="A0A7D8Z3V6"/>
<proteinExistence type="predicted"/>
<evidence type="ECO:0008006" key="3">
    <source>
        <dbReference type="Google" id="ProtNLM"/>
    </source>
</evidence>
<comment type="caution">
    <text evidence="1">The sequence shown here is derived from an EMBL/GenBank/DDBJ whole genome shotgun (WGS) entry which is preliminary data.</text>
</comment>
<dbReference type="OrthoDB" id="544608at2759"/>
<organism evidence="1 2">
    <name type="scientific">Vanrija humicola</name>
    <name type="common">Yeast</name>
    <name type="synonym">Cryptococcus humicola</name>
    <dbReference type="NCBI Taxonomy" id="5417"/>
    <lineage>
        <taxon>Eukaryota</taxon>
        <taxon>Fungi</taxon>
        <taxon>Dikarya</taxon>
        <taxon>Basidiomycota</taxon>
        <taxon>Agaricomycotina</taxon>
        <taxon>Tremellomycetes</taxon>
        <taxon>Trichosporonales</taxon>
        <taxon>Trichosporonaceae</taxon>
        <taxon>Vanrija</taxon>
    </lineage>
</organism>